<feature type="transmembrane region" description="Helical" evidence="1">
    <location>
        <begin position="30"/>
        <end position="45"/>
    </location>
</feature>
<sequence>MTWVRYRWVAAGLTSLLFASLHGLFDPLSMAYFVYFALVACWLTFRTGGLEAAIVLHTTLNVLIMLIAGTQGVPDVWAEQPPATPLLLVTDVVATTLFAVWVHRAWTRRELRDRQRRLPGAPA</sequence>
<feature type="transmembrane region" description="Helical" evidence="1">
    <location>
        <begin position="7"/>
        <end position="24"/>
    </location>
</feature>
<dbReference type="GO" id="GO:0006508">
    <property type="term" value="P:proteolysis"/>
    <property type="evidence" value="ECO:0007669"/>
    <property type="project" value="UniProtKB-KW"/>
</dbReference>
<reference evidence="3 4" key="1">
    <citation type="submission" date="2018-02" db="EMBL/GenBank/DDBJ databases">
        <title>Genomic Encyclopedia of Archaeal and Bacterial Type Strains, Phase II (KMG-II): from individual species to whole genera.</title>
        <authorList>
            <person name="Goeker M."/>
        </authorList>
    </citation>
    <scope>NUCLEOTIDE SEQUENCE [LARGE SCALE GENOMIC DNA]</scope>
    <source>
        <strain evidence="3 4">DSM 22857</strain>
    </source>
</reference>
<evidence type="ECO:0000256" key="1">
    <source>
        <dbReference type="SAM" id="Phobius"/>
    </source>
</evidence>
<protein>
    <submittedName>
        <fullName evidence="3">CAAX prenyl protease-like protein</fullName>
    </submittedName>
</protein>
<dbReference type="GO" id="GO:0080120">
    <property type="term" value="P:CAAX-box protein maturation"/>
    <property type="evidence" value="ECO:0007669"/>
    <property type="project" value="UniProtKB-ARBA"/>
</dbReference>
<dbReference type="Pfam" id="PF02517">
    <property type="entry name" value="Rce1-like"/>
    <property type="match status" value="1"/>
</dbReference>
<dbReference type="AlphaFoldDB" id="A0A2S6IMD6"/>
<comment type="caution">
    <text evidence="3">The sequence shown here is derived from an EMBL/GenBank/DDBJ whole genome shotgun (WGS) entry which is preliminary data.</text>
</comment>
<keyword evidence="3" id="KW-0378">Hydrolase</keyword>
<feature type="transmembrane region" description="Helical" evidence="1">
    <location>
        <begin position="52"/>
        <end position="73"/>
    </location>
</feature>
<feature type="domain" description="CAAX prenyl protease 2/Lysostaphin resistance protein A-like" evidence="2">
    <location>
        <begin position="6"/>
        <end position="62"/>
    </location>
</feature>
<evidence type="ECO:0000313" key="3">
    <source>
        <dbReference type="EMBL" id="PPK95316.1"/>
    </source>
</evidence>
<evidence type="ECO:0000313" key="4">
    <source>
        <dbReference type="Proteomes" id="UP000239485"/>
    </source>
</evidence>
<evidence type="ECO:0000259" key="2">
    <source>
        <dbReference type="Pfam" id="PF02517"/>
    </source>
</evidence>
<keyword evidence="4" id="KW-1185">Reference proteome</keyword>
<dbReference type="InterPro" id="IPR003675">
    <property type="entry name" value="Rce1/LyrA-like_dom"/>
</dbReference>
<dbReference type="EMBL" id="PTJD01000006">
    <property type="protein sequence ID" value="PPK95316.1"/>
    <property type="molecule type" value="Genomic_DNA"/>
</dbReference>
<keyword evidence="1" id="KW-1133">Transmembrane helix</keyword>
<keyword evidence="1" id="KW-0472">Membrane</keyword>
<keyword evidence="3" id="KW-0645">Protease</keyword>
<dbReference type="Proteomes" id="UP000239485">
    <property type="component" value="Unassembled WGS sequence"/>
</dbReference>
<accession>A0A2S6IMD6</accession>
<dbReference type="GO" id="GO:0004175">
    <property type="term" value="F:endopeptidase activity"/>
    <property type="evidence" value="ECO:0007669"/>
    <property type="project" value="UniProtKB-ARBA"/>
</dbReference>
<keyword evidence="1" id="KW-0812">Transmembrane</keyword>
<name>A0A2S6IMD6_9ACTN</name>
<gene>
    <name evidence="3" type="ORF">CLV92_106137</name>
</gene>
<dbReference type="OrthoDB" id="2680086at2"/>
<organism evidence="3 4">
    <name type="scientific">Kineococcus xinjiangensis</name>
    <dbReference type="NCBI Taxonomy" id="512762"/>
    <lineage>
        <taxon>Bacteria</taxon>
        <taxon>Bacillati</taxon>
        <taxon>Actinomycetota</taxon>
        <taxon>Actinomycetes</taxon>
        <taxon>Kineosporiales</taxon>
        <taxon>Kineosporiaceae</taxon>
        <taxon>Kineococcus</taxon>
    </lineage>
</organism>
<feature type="transmembrane region" description="Helical" evidence="1">
    <location>
        <begin position="85"/>
        <end position="106"/>
    </location>
</feature>
<proteinExistence type="predicted"/>